<sequence>MHRMGHASMRAALIDQHATNERDREIASAMDQRIARHAWRKGDQGS</sequence>
<proteinExistence type="predicted"/>
<organism evidence="1 2">
    <name type="scientific">Micromonospora sagamiensis</name>
    <dbReference type="NCBI Taxonomy" id="47875"/>
    <lineage>
        <taxon>Bacteria</taxon>
        <taxon>Bacillati</taxon>
        <taxon>Actinomycetota</taxon>
        <taxon>Actinomycetes</taxon>
        <taxon>Micromonosporales</taxon>
        <taxon>Micromonosporaceae</taxon>
        <taxon>Micromonospora</taxon>
    </lineage>
</organism>
<gene>
    <name evidence="1" type="ORF">JD81_01171</name>
</gene>
<evidence type="ECO:0000313" key="2">
    <source>
        <dbReference type="Proteomes" id="UP000319728"/>
    </source>
</evidence>
<dbReference type="EMBL" id="VLLP01000001">
    <property type="protein sequence ID" value="TWJ27680.1"/>
    <property type="molecule type" value="Genomic_DNA"/>
</dbReference>
<dbReference type="RefSeq" id="WP_198501204.1">
    <property type="nucleotide sequence ID" value="NZ_AP023438.1"/>
</dbReference>
<dbReference type="AlphaFoldDB" id="A0A562WBN2"/>
<comment type="caution">
    <text evidence="1">The sequence shown here is derived from an EMBL/GenBank/DDBJ whole genome shotgun (WGS) entry which is preliminary data.</text>
</comment>
<reference evidence="1 2" key="1">
    <citation type="submission" date="2019-07" db="EMBL/GenBank/DDBJ databases">
        <title>R&amp;d 2014.</title>
        <authorList>
            <person name="Klenk H.-P."/>
        </authorList>
    </citation>
    <scope>NUCLEOTIDE SEQUENCE [LARGE SCALE GENOMIC DNA]</scope>
    <source>
        <strain evidence="1 2">DSM 43912</strain>
    </source>
</reference>
<dbReference type="Proteomes" id="UP000319728">
    <property type="component" value="Unassembled WGS sequence"/>
</dbReference>
<name>A0A562WBN2_9ACTN</name>
<evidence type="ECO:0008006" key="3">
    <source>
        <dbReference type="Google" id="ProtNLM"/>
    </source>
</evidence>
<keyword evidence="2" id="KW-1185">Reference proteome</keyword>
<evidence type="ECO:0000313" key="1">
    <source>
        <dbReference type="EMBL" id="TWJ27680.1"/>
    </source>
</evidence>
<accession>A0A562WBN2</accession>
<protein>
    <recommendedName>
        <fullName evidence="3">Phage integrase family protein</fullName>
    </recommendedName>
</protein>